<feature type="region of interest" description="Disordered" evidence="2">
    <location>
        <begin position="410"/>
        <end position="437"/>
    </location>
</feature>
<feature type="compositionally biased region" description="Basic and acidic residues" evidence="2">
    <location>
        <begin position="421"/>
        <end position="435"/>
    </location>
</feature>
<dbReference type="PANTHER" id="PTHR11852">
    <property type="entry name" value="PLATELET-ACTIVATING FACTOR ACETYLHYDROLASE"/>
    <property type="match status" value="1"/>
</dbReference>
<name>A0A9D3SBL1_ANGAN</name>
<proteinExistence type="predicted"/>
<feature type="compositionally biased region" description="Polar residues" evidence="2">
    <location>
        <begin position="1314"/>
        <end position="1324"/>
    </location>
</feature>
<keyword evidence="4" id="KW-1185">Reference proteome</keyword>
<sequence>MMPGENHSKSAGIASDITKGVCKNCTVLHQNLKEYVAALLILERKIIDTDHLLTEYQEKCDDILLITFKILYVFYMLQKSQRETSKLHQELDELLLKMAPLERQNEEYEAMRSELEEKKNSLKNYQQTSEELDRMKEENIKLLTSKKNLENQLKTFEDSSIKKDHEITQLEKEKTKLEENLHTTQNSLKHYQQTSEELDRMKEENMKLLSSKKNLENQLKTFEDCSTKKDHEITQLKKEKKKLEENLHTTQKNLEELELKNQKDLMNVTTQTNFPEEPKTDKAKVKQLIEELWSCIEPQSSQATSQLHFSGLPCESSDYRSDPLKSCSVSVQRAKGPPEAPNTIKTRKRSRASGELLYSNTLVEKTTSRGASLNGSHEEDIEEILDCFKPLPPLLSPVIFTSPEKALFGDLSDSSDDEKFDVDRQGTELSTRETTDVSMVSAPADSDILDISNPCGTLTKMCVNSRDEEMNISHSEIQLCEVENEKVEHANEPMMCTSDEPLVDGLSESSPGSFVKQTVCSGASTEQSTPEHTGLVKNKGSDAEDMVVVETPQKEKEIYAEVTCEKALPILPNKLTGDHQDSCSTVYSESILGPHISPLKVSSDNLGHSKDADVPSETPTFHSHLIQGSLSPCFTQPKESNETQYQNPLSTLNDTPNDDAKSEVNSAHGPEETICFSEDNCHIDANVLDLAESTLTSKSPHCSNDGISQPKDVGPNALHSEIFTGPDVNLTPPSEPVTTSELPCRAVNSEDRIKPLEIIQNGALSEVSNHMIENVLATKECEKPNEMEVNACEEQELTQTCQVPALNLLASPSKTSSENIDNPLSRIPSCSDIKPLVETDSTPAEIPADEDRIKGSSSNDLEKYKESSDEQESFGLQRKVKTIYQRAGNQASTESEKGLTKPEQDSVVTQEDSGKNPGTSYESQGNPSEMSEKSLDSALVELDSSANGSQAEVTADSIPMEETFTAILCENQVLDALEVPLKDESKECKSNVNQSQKITDQGCSLYPEFSSELKESLCPLQADDRTDESTESKITQEVSADKPEDVKNCSLSNSRDIPTDDTQPGNFRNPTIPSRKRQHSGNCQERSLNLKDELKLTNPPMLATTYTSIPEKSPESIRKVRFKMGPPLPPLLNPLTVTPPRFGTQELQTVPSKLLIPSIEGTPIQETSIAPLMSPHSEDPNVNSPCLSISSAGDTKRRRLISSPLQFCATTPKHAVPVPGRLPPAASNSSSSSPSAPQENSVRILDTMYPELSARARTLNILRRTVNFNRCAPDTGTTTPDPVGQVSRFKAVNSSRVLTKTEQSNENEIGFNPSIENNSTSKDGSSAVIGKFVKKPGVNVLLPKSAIKLDNDSPVPAKPHGCLANHKEVSQGESAGTREDGQVGNATSAQNPIMDALKKIGTSCFDLLPVIRSHVSITKISKVPVLRDEEKEVIHEFCVVNKHLADDLLSAILVKMKTEKNTICGMYLQALCRVYTGICRQTEDWERAHLFIYSILKEDFPDSAKLILFIVTTWFNVLSQTGVLCKAIHAVLRLA</sequence>
<feature type="compositionally biased region" description="Polar residues" evidence="2">
    <location>
        <begin position="906"/>
        <end position="929"/>
    </location>
</feature>
<feature type="compositionally biased region" description="Low complexity" evidence="2">
    <location>
        <begin position="1223"/>
        <end position="1237"/>
    </location>
</feature>
<dbReference type="PANTHER" id="PTHR11852:SF4">
    <property type="entry name" value="LITTLE ELONGATION COMPLEX SUBUNIT 1"/>
    <property type="match status" value="1"/>
</dbReference>
<dbReference type="Proteomes" id="UP001044222">
    <property type="component" value="Unassembled WGS sequence"/>
</dbReference>
<comment type="caution">
    <text evidence="3">The sequence shown here is derived from an EMBL/GenBank/DDBJ whole genome shotgun (WGS) entry which is preliminary data.</text>
</comment>
<dbReference type="EMBL" id="JAFIRN010000001">
    <property type="protein sequence ID" value="KAG5857142.1"/>
    <property type="molecule type" value="Genomic_DNA"/>
</dbReference>
<feature type="compositionally biased region" description="Polar residues" evidence="2">
    <location>
        <begin position="1298"/>
        <end position="1307"/>
    </location>
</feature>
<feature type="coiled-coil region" evidence="1">
    <location>
        <begin position="77"/>
        <end position="260"/>
    </location>
</feature>
<reference evidence="3" key="1">
    <citation type="submission" date="2021-01" db="EMBL/GenBank/DDBJ databases">
        <title>A chromosome-scale assembly of European eel, Anguilla anguilla.</title>
        <authorList>
            <person name="Henkel C."/>
            <person name="Jong-Raadsen S.A."/>
            <person name="Dufour S."/>
            <person name="Weltzien F.-A."/>
            <person name="Palstra A.P."/>
            <person name="Pelster B."/>
            <person name="Spaink H.P."/>
            <person name="Van Den Thillart G.E."/>
            <person name="Jansen H."/>
            <person name="Zahm M."/>
            <person name="Klopp C."/>
            <person name="Cedric C."/>
            <person name="Louis A."/>
            <person name="Berthelot C."/>
            <person name="Parey E."/>
            <person name="Roest Crollius H."/>
            <person name="Montfort J."/>
            <person name="Robinson-Rechavi M."/>
            <person name="Bucao C."/>
            <person name="Bouchez O."/>
            <person name="Gislard M."/>
            <person name="Lluch J."/>
            <person name="Milhes M."/>
            <person name="Lampietro C."/>
            <person name="Lopez Roques C."/>
            <person name="Donnadieu C."/>
            <person name="Braasch I."/>
            <person name="Desvignes T."/>
            <person name="Postlethwait J."/>
            <person name="Bobe J."/>
            <person name="Guiguen Y."/>
            <person name="Dirks R."/>
        </authorList>
    </citation>
    <scope>NUCLEOTIDE SEQUENCE</scope>
    <source>
        <strain evidence="3">Tag_6206</strain>
        <tissue evidence="3">Liver</tissue>
    </source>
</reference>
<feature type="compositionally biased region" description="Polar residues" evidence="2">
    <location>
        <begin position="1049"/>
        <end position="1072"/>
    </location>
</feature>
<feature type="compositionally biased region" description="Basic and acidic residues" evidence="2">
    <location>
        <begin position="849"/>
        <end position="868"/>
    </location>
</feature>
<keyword evidence="1" id="KW-0175">Coiled coil</keyword>
<gene>
    <name evidence="3" type="ORF">ANANG_G00015990</name>
</gene>
<feature type="compositionally biased region" description="Polar residues" evidence="2">
    <location>
        <begin position="812"/>
        <end position="822"/>
    </location>
</feature>
<feature type="region of interest" description="Disordered" evidence="2">
    <location>
        <begin position="812"/>
        <end position="936"/>
    </location>
</feature>
<evidence type="ECO:0000256" key="2">
    <source>
        <dbReference type="SAM" id="MobiDB-lite"/>
    </source>
</evidence>
<feature type="region of interest" description="Disordered" evidence="2">
    <location>
        <begin position="1216"/>
        <end position="1241"/>
    </location>
</feature>
<evidence type="ECO:0000313" key="3">
    <source>
        <dbReference type="EMBL" id="KAG5857142.1"/>
    </source>
</evidence>
<feature type="region of interest" description="Disordered" evidence="2">
    <location>
        <begin position="1022"/>
        <end position="1084"/>
    </location>
</feature>
<accession>A0A9D3SBL1</accession>
<evidence type="ECO:0000313" key="4">
    <source>
        <dbReference type="Proteomes" id="UP001044222"/>
    </source>
</evidence>
<protein>
    <recommendedName>
        <fullName evidence="5">Little elongation complex subunit 1</fullName>
    </recommendedName>
</protein>
<feature type="compositionally biased region" description="Polar residues" evidence="2">
    <location>
        <begin position="631"/>
        <end position="655"/>
    </location>
</feature>
<feature type="region of interest" description="Disordered" evidence="2">
    <location>
        <begin position="1298"/>
        <end position="1324"/>
    </location>
</feature>
<feature type="compositionally biased region" description="Basic and acidic residues" evidence="2">
    <location>
        <begin position="1022"/>
        <end position="1031"/>
    </location>
</feature>
<feature type="region of interest" description="Disordered" evidence="2">
    <location>
        <begin position="631"/>
        <end position="666"/>
    </location>
</feature>
<feature type="region of interest" description="Disordered" evidence="2">
    <location>
        <begin position="329"/>
        <end position="350"/>
    </location>
</feature>
<evidence type="ECO:0000256" key="1">
    <source>
        <dbReference type="SAM" id="Coils"/>
    </source>
</evidence>
<organism evidence="3 4">
    <name type="scientific">Anguilla anguilla</name>
    <name type="common">European freshwater eel</name>
    <name type="synonym">Muraena anguilla</name>
    <dbReference type="NCBI Taxonomy" id="7936"/>
    <lineage>
        <taxon>Eukaryota</taxon>
        <taxon>Metazoa</taxon>
        <taxon>Chordata</taxon>
        <taxon>Craniata</taxon>
        <taxon>Vertebrata</taxon>
        <taxon>Euteleostomi</taxon>
        <taxon>Actinopterygii</taxon>
        <taxon>Neopterygii</taxon>
        <taxon>Teleostei</taxon>
        <taxon>Anguilliformes</taxon>
        <taxon>Anguillidae</taxon>
        <taxon>Anguilla</taxon>
    </lineage>
</organism>
<feature type="compositionally biased region" description="Basic and acidic residues" evidence="2">
    <location>
        <begin position="894"/>
        <end position="904"/>
    </location>
</feature>
<evidence type="ECO:0008006" key="5">
    <source>
        <dbReference type="Google" id="ProtNLM"/>
    </source>
</evidence>